<reference evidence="1 2" key="1">
    <citation type="submission" date="2023-03" db="EMBL/GenBank/DDBJ databases">
        <title>Bacillus Genome Sequencing.</title>
        <authorList>
            <person name="Dunlap C."/>
        </authorList>
    </citation>
    <scope>NUCLEOTIDE SEQUENCE [LARGE SCALE GENOMIC DNA]</scope>
    <source>
        <strain evidence="1 2">B-23453</strain>
    </source>
</reference>
<protein>
    <submittedName>
        <fullName evidence="1">Uncharacterized protein</fullName>
    </submittedName>
</protein>
<proteinExistence type="predicted"/>
<gene>
    <name evidence="1" type="ORF">P4T90_07785</name>
</gene>
<comment type="caution">
    <text evidence="1">The sequence shown here is derived from an EMBL/GenBank/DDBJ whole genome shotgun (WGS) entry which is preliminary data.</text>
</comment>
<dbReference type="EMBL" id="JARMAB010000009">
    <property type="protein sequence ID" value="MED1202995.1"/>
    <property type="molecule type" value="Genomic_DNA"/>
</dbReference>
<dbReference type="Proteomes" id="UP001341444">
    <property type="component" value="Unassembled WGS sequence"/>
</dbReference>
<accession>A0ABU6MIU9</accession>
<evidence type="ECO:0000313" key="1">
    <source>
        <dbReference type="EMBL" id="MED1202995.1"/>
    </source>
</evidence>
<dbReference type="RefSeq" id="WP_157090660.1">
    <property type="nucleotide sequence ID" value="NZ_JARMAB010000009.1"/>
</dbReference>
<evidence type="ECO:0000313" key="2">
    <source>
        <dbReference type="Proteomes" id="UP001341444"/>
    </source>
</evidence>
<keyword evidence="2" id="KW-1185">Reference proteome</keyword>
<name>A0ABU6MIU9_9BACI</name>
<organism evidence="1 2">
    <name type="scientific">Heyndrickxia acidicola</name>
    <dbReference type="NCBI Taxonomy" id="209389"/>
    <lineage>
        <taxon>Bacteria</taxon>
        <taxon>Bacillati</taxon>
        <taxon>Bacillota</taxon>
        <taxon>Bacilli</taxon>
        <taxon>Bacillales</taxon>
        <taxon>Bacillaceae</taxon>
        <taxon>Heyndrickxia</taxon>
    </lineage>
</organism>
<sequence length="49" mass="5609">MKNSWTFSVASELATRRLSNRPAASECLQRKSTQQDERNAAYIYVQSQS</sequence>